<organism evidence="1 3">
    <name type="scientific">Aerococcus sanguinicola</name>
    <dbReference type="NCBI Taxonomy" id="119206"/>
    <lineage>
        <taxon>Bacteria</taxon>
        <taxon>Bacillati</taxon>
        <taxon>Bacillota</taxon>
        <taxon>Bacilli</taxon>
        <taxon>Lactobacillales</taxon>
        <taxon>Aerococcaceae</taxon>
        <taxon>Aerococcus</taxon>
    </lineage>
</organism>
<sequence length="60" mass="6592">MAMPYGIDPDQLKAGDPYEAYTIIGGESVDLAPLRLNSDQETTQVIHASRILRDGMEISQ</sequence>
<dbReference type="RefSeq" id="WP_067975439.1">
    <property type="nucleotide sequence ID" value="NZ_CAJHKM010000002.1"/>
</dbReference>
<dbReference type="AlphaFoldDB" id="A0A109RDK9"/>
<dbReference type="Proteomes" id="UP000234239">
    <property type="component" value="Unassembled WGS sequence"/>
</dbReference>
<reference evidence="2 4" key="3">
    <citation type="submission" date="2017-12" db="EMBL/GenBank/DDBJ databases">
        <title>Phylogenetic diversity of female urinary microbiome.</title>
        <authorList>
            <person name="Thomas-White K."/>
            <person name="Wolfe A.J."/>
        </authorList>
    </citation>
    <scope>NUCLEOTIDE SEQUENCE [LARGE SCALE GENOMIC DNA]</scope>
    <source>
        <strain evidence="2 4">UMB0139</strain>
    </source>
</reference>
<evidence type="ECO:0000313" key="4">
    <source>
        <dbReference type="Proteomes" id="UP000234239"/>
    </source>
</evidence>
<gene>
    <name evidence="1" type="ORF">AWM72_07125</name>
    <name evidence="2" type="ORF">CYJ28_02630</name>
</gene>
<evidence type="ECO:0000313" key="1">
    <source>
        <dbReference type="EMBL" id="AMB94536.1"/>
    </source>
</evidence>
<reference evidence="3" key="2">
    <citation type="submission" date="2016-01" db="EMBL/GenBank/DDBJ databases">
        <title>Six Aerococcus type strain genome sequencing and assembly using PacBio and Illumina Hiseq.</title>
        <authorList>
            <person name="Carkaci D."/>
            <person name="Dargis R."/>
            <person name="Nielsen X.C."/>
            <person name="Skovgaard O."/>
            <person name="Fuursted K."/>
            <person name="Christensen J.J."/>
        </authorList>
    </citation>
    <scope>NUCLEOTIDE SEQUENCE [LARGE SCALE GENOMIC DNA]</scope>
    <source>
        <strain evidence="3">CCUG43001</strain>
    </source>
</reference>
<dbReference type="EMBL" id="CP014160">
    <property type="protein sequence ID" value="AMB94536.1"/>
    <property type="molecule type" value="Genomic_DNA"/>
</dbReference>
<keyword evidence="3" id="KW-1185">Reference proteome</keyword>
<protein>
    <submittedName>
        <fullName evidence="1">Uncharacterized protein</fullName>
    </submittedName>
</protein>
<dbReference type="EMBL" id="PKGY01000001">
    <property type="protein sequence ID" value="PKZ23468.1"/>
    <property type="molecule type" value="Genomic_DNA"/>
</dbReference>
<reference evidence="1 3" key="1">
    <citation type="journal article" date="2016" name="Genome Announc.">
        <title>Complete Genome Sequences of Aerococcus christensenii CCUG 28831T, Aerococcus sanguinicola CCUG 43001T, Aerococcus urinae CCUG 36881T, Aerococcus urinaeequi CCUG 28094T, Aerococcus urinaehominis CCUG 42038 BT, and Aerococcus viridans CCUG 4311T.</title>
        <authorList>
            <person name="Carkaci D."/>
            <person name="Dargis R."/>
            <person name="Nielsen X.C."/>
            <person name="Skovgaard O."/>
            <person name="Fuursted K."/>
            <person name="Christensen J.J."/>
        </authorList>
    </citation>
    <scope>NUCLEOTIDE SEQUENCE [LARGE SCALE GENOMIC DNA]</scope>
    <source>
        <strain evidence="1 3">CCUG43001</strain>
    </source>
</reference>
<dbReference type="GeneID" id="92903835"/>
<accession>A0A109RDK9</accession>
<name>A0A109RDK9_9LACT</name>
<dbReference type="Proteomes" id="UP000069912">
    <property type="component" value="Chromosome"/>
</dbReference>
<evidence type="ECO:0000313" key="3">
    <source>
        <dbReference type="Proteomes" id="UP000069912"/>
    </source>
</evidence>
<dbReference type="KEGG" id="asan:AWM72_07125"/>
<evidence type="ECO:0000313" key="2">
    <source>
        <dbReference type="EMBL" id="PKZ23468.1"/>
    </source>
</evidence>
<proteinExistence type="predicted"/>